<sequence>MRNLKSWAIALVAIAAFTFVGPSTARADHHGHFGGHGHVGGHHGHFGGHHVGHHGGFGHHGGVQALRPALPSYSSGYYGYGGGYYGGVGTYGVPLQRSYRVVQPQVRHHRWHPGHYLFHH</sequence>
<evidence type="ECO:0000313" key="3">
    <source>
        <dbReference type="Proteomes" id="UP000011529"/>
    </source>
</evidence>
<proteinExistence type="predicted"/>
<feature type="signal peptide" evidence="1">
    <location>
        <begin position="1"/>
        <end position="27"/>
    </location>
</feature>
<dbReference type="EMBL" id="ANMO01000120">
    <property type="protein sequence ID" value="EMB16426.1"/>
    <property type="molecule type" value="Genomic_DNA"/>
</dbReference>
<feature type="chain" id="PRO_5004019971" evidence="1">
    <location>
        <begin position="28"/>
        <end position="120"/>
    </location>
</feature>
<evidence type="ECO:0000313" key="2">
    <source>
        <dbReference type="EMBL" id="EMB16426.1"/>
    </source>
</evidence>
<keyword evidence="1" id="KW-0732">Signal</keyword>
<name>M2A6J3_9BACT</name>
<dbReference type="AlphaFoldDB" id="M2A6J3"/>
<organism evidence="2 3">
    <name type="scientific">Rhodopirellula europaea 6C</name>
    <dbReference type="NCBI Taxonomy" id="1263867"/>
    <lineage>
        <taxon>Bacteria</taxon>
        <taxon>Pseudomonadati</taxon>
        <taxon>Planctomycetota</taxon>
        <taxon>Planctomycetia</taxon>
        <taxon>Pirellulales</taxon>
        <taxon>Pirellulaceae</taxon>
        <taxon>Rhodopirellula</taxon>
    </lineage>
</organism>
<reference evidence="2" key="1">
    <citation type="submission" date="2012-11" db="EMBL/GenBank/DDBJ databases">
        <title>Permanent draft genomes of Rhodopirellula europaea strain SH398 and 6C.</title>
        <authorList>
            <person name="Richter M."/>
            <person name="Richter-Heitmann T."/>
            <person name="Frank C."/>
            <person name="Harder J."/>
            <person name="Glockner F.O."/>
        </authorList>
    </citation>
    <scope>NUCLEOTIDE SEQUENCE</scope>
    <source>
        <strain evidence="2">6C</strain>
    </source>
</reference>
<reference evidence="2" key="2">
    <citation type="journal article" date="2013" name="Mar. Genomics">
        <title>Expression of sulfatases in Rhodopirellula baltica and the diversity of sulfatases in the genus Rhodopirellula.</title>
        <authorList>
            <person name="Wegner C.E."/>
            <person name="Richter-Heitmann T."/>
            <person name="Klindworth A."/>
            <person name="Klockow C."/>
            <person name="Richter M."/>
            <person name="Achstetter T."/>
            <person name="Glockner F.O."/>
            <person name="Harder J."/>
        </authorList>
    </citation>
    <scope>NUCLEOTIDE SEQUENCE [LARGE SCALE GENOMIC DNA]</scope>
    <source>
        <strain evidence="2">6C</strain>
    </source>
</reference>
<protein>
    <submittedName>
        <fullName evidence="2">Membrane protein</fullName>
    </submittedName>
</protein>
<comment type="caution">
    <text evidence="2">The sequence shown here is derived from an EMBL/GenBank/DDBJ whole genome shotgun (WGS) entry which is preliminary data.</text>
</comment>
<keyword evidence="3" id="KW-1185">Reference proteome</keyword>
<dbReference type="RefSeq" id="WP_008657249.1">
    <property type="nucleotide sequence ID" value="NZ_ANMO01000120.1"/>
</dbReference>
<evidence type="ECO:0000256" key="1">
    <source>
        <dbReference type="SAM" id="SignalP"/>
    </source>
</evidence>
<accession>M2A6J3</accession>
<gene>
    <name evidence="2" type="ORF">RE6C_02791</name>
</gene>
<dbReference type="Proteomes" id="UP000011529">
    <property type="component" value="Unassembled WGS sequence"/>
</dbReference>